<organism evidence="5 6">
    <name type="scientific">Popillia japonica</name>
    <name type="common">Japanese beetle</name>
    <dbReference type="NCBI Taxonomy" id="7064"/>
    <lineage>
        <taxon>Eukaryota</taxon>
        <taxon>Metazoa</taxon>
        <taxon>Ecdysozoa</taxon>
        <taxon>Arthropoda</taxon>
        <taxon>Hexapoda</taxon>
        <taxon>Insecta</taxon>
        <taxon>Pterygota</taxon>
        <taxon>Neoptera</taxon>
        <taxon>Endopterygota</taxon>
        <taxon>Coleoptera</taxon>
        <taxon>Polyphaga</taxon>
        <taxon>Scarabaeiformia</taxon>
        <taxon>Scarabaeidae</taxon>
        <taxon>Rutelinae</taxon>
        <taxon>Popillia</taxon>
    </lineage>
</organism>
<dbReference type="PRINTS" id="PR00010">
    <property type="entry name" value="EGFBLOOD"/>
</dbReference>
<protein>
    <submittedName>
        <fullName evidence="5">EGF-like domain</fullName>
    </submittedName>
</protein>
<evidence type="ECO:0000256" key="3">
    <source>
        <dbReference type="SAM" id="Phobius"/>
    </source>
</evidence>
<keyword evidence="2" id="KW-0245">EGF-like domain</keyword>
<dbReference type="Gene3D" id="2.10.25.10">
    <property type="entry name" value="Laminin"/>
    <property type="match status" value="1"/>
</dbReference>
<comment type="caution">
    <text evidence="2">Lacks conserved residue(s) required for the propagation of feature annotation.</text>
</comment>
<dbReference type="SMART" id="SM00181">
    <property type="entry name" value="EGF"/>
    <property type="match status" value="1"/>
</dbReference>
<sequence length="134" mass="14992">MSPDNKDCMDKDECLDLPCLNHGTCINQEPRFRYKCICPDGFSGENCELAQESRTLKLSMGALAAILVCLLIILSEQHYRSIATPIFSNFLDGNTLAHKNFSLKHQLHTVCVLGGGITYKMMLLSRRTLSPRLS</sequence>
<dbReference type="Pfam" id="PF00008">
    <property type="entry name" value="EGF"/>
    <property type="match status" value="1"/>
</dbReference>
<accession>A0AAW1K0Q1</accession>
<feature type="disulfide bond" evidence="2">
    <location>
        <begin position="38"/>
        <end position="47"/>
    </location>
</feature>
<dbReference type="CDD" id="cd00054">
    <property type="entry name" value="EGF_CA"/>
    <property type="match status" value="1"/>
</dbReference>
<dbReference type="EMBL" id="JASPKY010000287">
    <property type="protein sequence ID" value="KAK9710919.1"/>
    <property type="molecule type" value="Genomic_DNA"/>
</dbReference>
<keyword evidence="6" id="KW-1185">Reference proteome</keyword>
<gene>
    <name evidence="5" type="ORF">QE152_g25750</name>
</gene>
<dbReference type="PROSITE" id="PS50026">
    <property type="entry name" value="EGF_3"/>
    <property type="match status" value="1"/>
</dbReference>
<evidence type="ECO:0000259" key="4">
    <source>
        <dbReference type="PROSITE" id="PS50026"/>
    </source>
</evidence>
<feature type="domain" description="EGF-like" evidence="4">
    <location>
        <begin position="10"/>
        <end position="48"/>
    </location>
</feature>
<dbReference type="SUPFAM" id="SSF57196">
    <property type="entry name" value="EGF/Laminin"/>
    <property type="match status" value="1"/>
</dbReference>
<reference evidence="5 6" key="1">
    <citation type="journal article" date="2024" name="BMC Genomics">
        <title>De novo assembly and annotation of Popillia japonica's genome with initial clues to its potential as an invasive pest.</title>
        <authorList>
            <person name="Cucini C."/>
            <person name="Boschi S."/>
            <person name="Funari R."/>
            <person name="Cardaioli E."/>
            <person name="Iannotti N."/>
            <person name="Marturano G."/>
            <person name="Paoli F."/>
            <person name="Bruttini M."/>
            <person name="Carapelli A."/>
            <person name="Frati F."/>
            <person name="Nardi F."/>
        </authorList>
    </citation>
    <scope>NUCLEOTIDE SEQUENCE [LARGE SCALE GENOMIC DNA]</scope>
    <source>
        <strain evidence="5">DMR45628</strain>
    </source>
</reference>
<dbReference type="FunFam" id="2.10.25.10:FF:000417">
    <property type="entry name" value="neural-cadherin isoform X1"/>
    <property type="match status" value="1"/>
</dbReference>
<keyword evidence="3" id="KW-1133">Transmembrane helix</keyword>
<name>A0AAW1K0Q1_POPJA</name>
<dbReference type="SMART" id="SM00179">
    <property type="entry name" value="EGF_CA"/>
    <property type="match status" value="1"/>
</dbReference>
<dbReference type="InterPro" id="IPR001881">
    <property type="entry name" value="EGF-like_Ca-bd_dom"/>
</dbReference>
<keyword evidence="3" id="KW-0472">Membrane</keyword>
<feature type="disulfide bond" evidence="2">
    <location>
        <begin position="19"/>
        <end position="36"/>
    </location>
</feature>
<feature type="transmembrane region" description="Helical" evidence="3">
    <location>
        <begin position="58"/>
        <end position="74"/>
    </location>
</feature>
<evidence type="ECO:0000313" key="5">
    <source>
        <dbReference type="EMBL" id="KAK9710919.1"/>
    </source>
</evidence>
<dbReference type="PROSITE" id="PS00022">
    <property type="entry name" value="EGF_1"/>
    <property type="match status" value="1"/>
</dbReference>
<dbReference type="GO" id="GO:0005509">
    <property type="term" value="F:calcium ion binding"/>
    <property type="evidence" value="ECO:0007669"/>
    <property type="project" value="InterPro"/>
</dbReference>
<dbReference type="Proteomes" id="UP001458880">
    <property type="component" value="Unassembled WGS sequence"/>
</dbReference>
<dbReference type="AlphaFoldDB" id="A0AAW1K0Q1"/>
<keyword evidence="3" id="KW-0812">Transmembrane</keyword>
<evidence type="ECO:0000313" key="6">
    <source>
        <dbReference type="Proteomes" id="UP001458880"/>
    </source>
</evidence>
<proteinExistence type="predicted"/>
<comment type="caution">
    <text evidence="5">The sequence shown here is derived from an EMBL/GenBank/DDBJ whole genome shotgun (WGS) entry which is preliminary data.</text>
</comment>
<dbReference type="PROSITE" id="PS01186">
    <property type="entry name" value="EGF_2"/>
    <property type="match status" value="1"/>
</dbReference>
<keyword evidence="1 2" id="KW-1015">Disulfide bond</keyword>
<evidence type="ECO:0000256" key="2">
    <source>
        <dbReference type="PROSITE-ProRule" id="PRU00076"/>
    </source>
</evidence>
<evidence type="ECO:0000256" key="1">
    <source>
        <dbReference type="ARBA" id="ARBA00023157"/>
    </source>
</evidence>
<dbReference type="InterPro" id="IPR000742">
    <property type="entry name" value="EGF"/>
</dbReference>